<dbReference type="SMART" id="SM01003">
    <property type="entry name" value="AlaDh_PNT_N"/>
    <property type="match status" value="1"/>
</dbReference>
<dbReference type="OrthoDB" id="9804592at2"/>
<evidence type="ECO:0000256" key="5">
    <source>
        <dbReference type="ARBA" id="ARBA00022475"/>
    </source>
</evidence>
<evidence type="ECO:0000256" key="12">
    <source>
        <dbReference type="ARBA" id="ARBA00023027"/>
    </source>
</evidence>
<evidence type="ECO:0000256" key="2">
    <source>
        <dbReference type="ARBA" id="ARBA00004429"/>
    </source>
</evidence>
<dbReference type="GO" id="GO:0050661">
    <property type="term" value="F:NADP binding"/>
    <property type="evidence" value="ECO:0007669"/>
    <property type="project" value="TreeGrafter"/>
</dbReference>
<organism evidence="18 19">
    <name type="scientific">Ancrocorticia populi</name>
    <dbReference type="NCBI Taxonomy" id="2175228"/>
    <lineage>
        <taxon>Bacteria</taxon>
        <taxon>Bacillati</taxon>
        <taxon>Actinomycetota</taxon>
        <taxon>Actinomycetes</taxon>
        <taxon>Actinomycetales</taxon>
        <taxon>Actinomycetaceae</taxon>
        <taxon>Ancrocorticia</taxon>
    </lineage>
</organism>
<evidence type="ECO:0000256" key="6">
    <source>
        <dbReference type="ARBA" id="ARBA00022519"/>
    </source>
</evidence>
<dbReference type="GO" id="GO:0006740">
    <property type="term" value="P:NADPH regeneration"/>
    <property type="evidence" value="ECO:0007669"/>
    <property type="project" value="TreeGrafter"/>
</dbReference>
<dbReference type="SUPFAM" id="SSF51735">
    <property type="entry name" value="NAD(P)-binding Rossmann-fold domains"/>
    <property type="match status" value="1"/>
</dbReference>
<keyword evidence="5" id="KW-1003">Cell membrane</keyword>
<evidence type="ECO:0000256" key="8">
    <source>
        <dbReference type="ARBA" id="ARBA00022741"/>
    </source>
</evidence>
<dbReference type="InterPro" id="IPR008143">
    <property type="entry name" value="Ala_DH/PNT_CS2"/>
</dbReference>
<keyword evidence="7 15" id="KW-0812">Transmembrane</keyword>
<dbReference type="CDD" id="cd05304">
    <property type="entry name" value="Rubrum_tdh"/>
    <property type="match status" value="1"/>
</dbReference>
<dbReference type="PANTHER" id="PTHR10160">
    <property type="entry name" value="NAD(P) TRANSHYDROGENASE"/>
    <property type="match status" value="1"/>
</dbReference>
<dbReference type="EMBL" id="QETB01000003">
    <property type="protein sequence ID" value="PWF26463.1"/>
    <property type="molecule type" value="Genomic_DNA"/>
</dbReference>
<dbReference type="EC" id="7.1.1.1" evidence="4"/>
<evidence type="ECO:0000256" key="15">
    <source>
        <dbReference type="SAM" id="Phobius"/>
    </source>
</evidence>
<comment type="function">
    <text evidence="1">The transhydrogenation between NADH and NADP is coupled to respiration and ATP hydrolysis and functions as a proton pump across the membrane.</text>
</comment>
<dbReference type="GO" id="GO:0008750">
    <property type="term" value="F:proton-translocating NAD(P)+ transhydrogenase activity"/>
    <property type="evidence" value="ECO:0007669"/>
    <property type="project" value="UniProtKB-EC"/>
</dbReference>
<name>A0A2V1KAG4_9ACTO</name>
<dbReference type="Gene3D" id="3.40.50.720">
    <property type="entry name" value="NAD(P)-binding Rossmann-like Domain"/>
    <property type="match status" value="2"/>
</dbReference>
<dbReference type="Pfam" id="PF12769">
    <property type="entry name" value="PNTB_4TM"/>
    <property type="match status" value="1"/>
</dbReference>
<reference evidence="19" key="1">
    <citation type="submission" date="2018-05" db="EMBL/GenBank/DDBJ databases">
        <authorList>
            <person name="Li Y."/>
        </authorList>
    </citation>
    <scope>NUCLEOTIDE SEQUENCE [LARGE SCALE GENOMIC DNA]</scope>
    <source>
        <strain evidence="19">sk1b4</strain>
    </source>
</reference>
<sequence>MLIGIPNEPEQNLVSAPPDSVRKLVTLGYTVRVEHAAGNAASFPDEQYLAAGAEIVESKEVWESDVVICLDEPPAEKLELLRPGVTLISRLDPNSRPQLVEKLTSLKVNALAMDAVPRISRAQSMDVRSSMANIAGYRAVIEAANAFGRVFTGQVTAAGKVPPANVYVIGAGVAGLAAVGAASSMGAQVSGTDVRPEVAEQVESMGGRFVPIPVSQESSDGYARAMSEDQAQQAQAVYTREAIGSDIVITTAQIPGKPAPTLITADAVAQMRPGSVIVDLGASTGGNCELTRPGEVYTTANGVTIIGYEDLARRLPGQASQLYGQNIMNFLKLATPQKDGNLVLDQSDQVVRGVTVTFEGTLMWPPPPISVSAAPQATPAPTAEQVPAPIPPVRPSFFKRTWWKALLVAVFTWLILTAPPDMQGHFFVFALAVFLGFYVITAVTHSLHTPLMSVTNAISGIIIVGAITQITSAHVFVVVASFIAIVVASINIFGGFTVTHRMLKMFARS</sequence>
<evidence type="ECO:0000313" key="19">
    <source>
        <dbReference type="Proteomes" id="UP000245283"/>
    </source>
</evidence>
<comment type="caution">
    <text evidence="18">The sequence shown here is derived from an EMBL/GenBank/DDBJ whole genome shotgun (WGS) entry which is preliminary data.</text>
</comment>
<comment type="subcellular location">
    <subcellularLocation>
        <location evidence="2">Cell inner membrane</location>
        <topology evidence="2">Multi-pass membrane protein</topology>
    </subcellularLocation>
</comment>
<dbReference type="SUPFAM" id="SSF52283">
    <property type="entry name" value="Formate/glycerate dehydrogenase catalytic domain-like"/>
    <property type="match status" value="1"/>
</dbReference>
<dbReference type="SMART" id="SM01002">
    <property type="entry name" value="AlaDh_PNT_C"/>
    <property type="match status" value="1"/>
</dbReference>
<dbReference type="PIRSF" id="PIRSF000203">
    <property type="entry name" value="NADP_transhydrogenase_alpha"/>
    <property type="match status" value="1"/>
</dbReference>
<dbReference type="NCBIfam" id="TIGR00561">
    <property type="entry name" value="pntA"/>
    <property type="match status" value="1"/>
</dbReference>
<dbReference type="Proteomes" id="UP000245283">
    <property type="component" value="Unassembled WGS sequence"/>
</dbReference>
<keyword evidence="9" id="KW-0521">NADP</keyword>
<evidence type="ECO:0000313" key="18">
    <source>
        <dbReference type="EMBL" id="PWF26463.1"/>
    </source>
</evidence>
<dbReference type="InterPro" id="IPR036291">
    <property type="entry name" value="NAD(P)-bd_dom_sf"/>
</dbReference>
<keyword evidence="10" id="KW-1278">Translocase</keyword>
<proteinExistence type="inferred from homology"/>
<evidence type="ECO:0000256" key="9">
    <source>
        <dbReference type="ARBA" id="ARBA00022857"/>
    </source>
</evidence>
<dbReference type="RefSeq" id="WP_109093536.1">
    <property type="nucleotide sequence ID" value="NZ_CAMELQ010000023.1"/>
</dbReference>
<keyword evidence="11 15" id="KW-1133">Transmembrane helix</keyword>
<keyword evidence="12" id="KW-0520">NAD</keyword>
<feature type="transmembrane region" description="Helical" evidence="15">
    <location>
        <begin position="476"/>
        <end position="498"/>
    </location>
</feature>
<keyword evidence="13 15" id="KW-0472">Membrane</keyword>
<gene>
    <name evidence="18" type="ORF">DD236_06280</name>
</gene>
<feature type="domain" description="Alanine dehydrogenase/pyridine nucleotide transhydrogenase NAD(H)-binding" evidence="16">
    <location>
        <begin position="144"/>
        <end position="307"/>
    </location>
</feature>
<evidence type="ECO:0000256" key="7">
    <source>
        <dbReference type="ARBA" id="ARBA00022692"/>
    </source>
</evidence>
<feature type="domain" description="Alanine dehydrogenase/pyridine nucleotide transhydrogenase N-terminal" evidence="17">
    <location>
        <begin position="4"/>
        <end position="135"/>
    </location>
</feature>
<dbReference type="PROSITE" id="PS00837">
    <property type="entry name" value="ALADH_PNT_2"/>
    <property type="match status" value="1"/>
</dbReference>
<protein>
    <recommendedName>
        <fullName evidence="4">proton-translocating NAD(P)(+) transhydrogenase</fullName>
        <ecNumber evidence="4">7.1.1.1</ecNumber>
    </recommendedName>
</protein>
<keyword evidence="19" id="KW-1185">Reference proteome</keyword>
<accession>A0A2V1KAG4</accession>
<dbReference type="GO" id="GO:0016491">
    <property type="term" value="F:oxidoreductase activity"/>
    <property type="evidence" value="ECO:0007669"/>
    <property type="project" value="InterPro"/>
</dbReference>
<evidence type="ECO:0000256" key="14">
    <source>
        <dbReference type="ARBA" id="ARBA00048202"/>
    </source>
</evidence>
<evidence type="ECO:0000259" key="16">
    <source>
        <dbReference type="SMART" id="SM01002"/>
    </source>
</evidence>
<dbReference type="Pfam" id="PF01262">
    <property type="entry name" value="AlaDh_PNT_C"/>
    <property type="match status" value="1"/>
</dbReference>
<dbReference type="GO" id="GO:0005886">
    <property type="term" value="C:plasma membrane"/>
    <property type="evidence" value="ECO:0007669"/>
    <property type="project" value="UniProtKB-SubCell"/>
</dbReference>
<feature type="transmembrane region" description="Helical" evidence="15">
    <location>
        <begin position="424"/>
        <end position="444"/>
    </location>
</feature>
<keyword evidence="6" id="KW-0997">Cell inner membrane</keyword>
<dbReference type="InterPro" id="IPR007698">
    <property type="entry name" value="AlaDH/PNT_NAD(H)-bd"/>
</dbReference>
<evidence type="ECO:0000256" key="4">
    <source>
        <dbReference type="ARBA" id="ARBA00012943"/>
    </source>
</evidence>
<dbReference type="AlphaFoldDB" id="A0A2V1KAG4"/>
<evidence type="ECO:0000256" key="11">
    <source>
        <dbReference type="ARBA" id="ARBA00022989"/>
    </source>
</evidence>
<comment type="similarity">
    <text evidence="3">Belongs to the AlaDH/PNT family.</text>
</comment>
<dbReference type="InterPro" id="IPR024605">
    <property type="entry name" value="NADP_transhyd_a_C"/>
</dbReference>
<dbReference type="InterPro" id="IPR007886">
    <property type="entry name" value="AlaDH/PNT_N"/>
</dbReference>
<dbReference type="Pfam" id="PF05222">
    <property type="entry name" value="AlaDh_PNT_N"/>
    <property type="match status" value="1"/>
</dbReference>
<feature type="transmembrane region" description="Helical" evidence="15">
    <location>
        <begin position="451"/>
        <end position="470"/>
    </location>
</feature>
<dbReference type="NCBIfam" id="NF006942">
    <property type="entry name" value="PRK09424.1"/>
    <property type="match status" value="1"/>
</dbReference>
<evidence type="ECO:0000256" key="10">
    <source>
        <dbReference type="ARBA" id="ARBA00022967"/>
    </source>
</evidence>
<feature type="transmembrane region" description="Helical" evidence="15">
    <location>
        <begin position="401"/>
        <end position="418"/>
    </location>
</feature>
<evidence type="ECO:0000256" key="1">
    <source>
        <dbReference type="ARBA" id="ARBA00003943"/>
    </source>
</evidence>
<keyword evidence="8" id="KW-0547">Nucleotide-binding</keyword>
<evidence type="ECO:0000256" key="13">
    <source>
        <dbReference type="ARBA" id="ARBA00023136"/>
    </source>
</evidence>
<dbReference type="InterPro" id="IPR026255">
    <property type="entry name" value="NADP_transhyd_a"/>
</dbReference>
<evidence type="ECO:0000256" key="3">
    <source>
        <dbReference type="ARBA" id="ARBA00005689"/>
    </source>
</evidence>
<dbReference type="PANTHER" id="PTHR10160:SF19">
    <property type="entry name" value="PROTON-TRANSLOCATING NAD(P)(+) TRANSHYDROGENASE"/>
    <property type="match status" value="1"/>
</dbReference>
<comment type="catalytic activity">
    <reaction evidence="14">
        <text>NAD(+) + NADPH + H(+)(in) = NADH + NADP(+) + H(+)(out)</text>
        <dbReference type="Rhea" id="RHEA:47992"/>
        <dbReference type="ChEBI" id="CHEBI:15378"/>
        <dbReference type="ChEBI" id="CHEBI:57540"/>
        <dbReference type="ChEBI" id="CHEBI:57783"/>
        <dbReference type="ChEBI" id="CHEBI:57945"/>
        <dbReference type="ChEBI" id="CHEBI:58349"/>
        <dbReference type="EC" id="7.1.1.1"/>
    </reaction>
</comment>
<evidence type="ECO:0000259" key="17">
    <source>
        <dbReference type="SMART" id="SM01003"/>
    </source>
</evidence>